<evidence type="ECO:0000313" key="1">
    <source>
        <dbReference type="EMBL" id="MFC5288458.1"/>
    </source>
</evidence>
<dbReference type="RefSeq" id="WP_378248305.1">
    <property type="nucleotide sequence ID" value="NZ_JBHSKF010000006.1"/>
</dbReference>
<comment type="caution">
    <text evidence="1">The sequence shown here is derived from an EMBL/GenBank/DDBJ whole genome shotgun (WGS) entry which is preliminary data.</text>
</comment>
<reference evidence="2" key="1">
    <citation type="journal article" date="2019" name="Int. J. Syst. Evol. Microbiol.">
        <title>The Global Catalogue of Microorganisms (GCM) 10K type strain sequencing project: providing services to taxonomists for standard genome sequencing and annotation.</title>
        <authorList>
            <consortium name="The Broad Institute Genomics Platform"/>
            <consortium name="The Broad Institute Genome Sequencing Center for Infectious Disease"/>
            <person name="Wu L."/>
            <person name="Ma J."/>
        </authorList>
    </citation>
    <scope>NUCLEOTIDE SEQUENCE [LARGE SCALE GENOMIC DNA]</scope>
    <source>
        <strain evidence="2">CCUG 59778</strain>
    </source>
</reference>
<evidence type="ECO:0000313" key="2">
    <source>
        <dbReference type="Proteomes" id="UP001596157"/>
    </source>
</evidence>
<dbReference type="Proteomes" id="UP001596157">
    <property type="component" value="Unassembled WGS sequence"/>
</dbReference>
<protein>
    <submittedName>
        <fullName evidence="1">Uncharacterized protein</fullName>
    </submittedName>
</protein>
<dbReference type="EMBL" id="JBHSKF010000006">
    <property type="protein sequence ID" value="MFC5288458.1"/>
    <property type="molecule type" value="Genomic_DNA"/>
</dbReference>
<keyword evidence="2" id="KW-1185">Reference proteome</keyword>
<sequence>MRVLRQYLQGPPGGRGSSTTGRSASSWCRGPDALLDAVEGHHRIAEFAFAEWADDWAACDDLCCVRHLPHHLMSALEATSWTKSRLRALRHWPYALAMSEPFLAAQRGADPDREPHLATITLLLVGNPG</sequence>
<name>A0ABW0EM04_9PSEU</name>
<gene>
    <name evidence="1" type="ORF">ACFPM7_15460</name>
</gene>
<proteinExistence type="predicted"/>
<organism evidence="1 2">
    <name type="scientific">Actinokineospora guangxiensis</name>
    <dbReference type="NCBI Taxonomy" id="1490288"/>
    <lineage>
        <taxon>Bacteria</taxon>
        <taxon>Bacillati</taxon>
        <taxon>Actinomycetota</taxon>
        <taxon>Actinomycetes</taxon>
        <taxon>Pseudonocardiales</taxon>
        <taxon>Pseudonocardiaceae</taxon>
        <taxon>Actinokineospora</taxon>
    </lineage>
</organism>
<accession>A0ABW0EM04</accession>